<dbReference type="AlphaFoldDB" id="A0A9N9GIN6"/>
<name>A0A9N9GIN6_9GLOM</name>
<sequence length="250" mass="29216">MSKTRHVNKRIKEFVLPFLPKGMNSYFSSVPFVTCKIIEFLRQLDLEQNLTSAERESIHREIARSLETLRENRVLPQFARDHAKKLNKELSSKVVASFWDLILEREKHPVTMEHDCTLLQQVREKHVAISIADVVRVQRNNEADEMFTTAIENLVRILERAFVDNIWTRFNGNKLSNGSEWKTYVCRLSKPQQSSGCKVGVLPDKLRTTWKHSPIECEARIKITWFADKIQIENYKDSPTHSHLIEESDI</sequence>
<proteinExistence type="predicted"/>
<dbReference type="OrthoDB" id="5330842at2759"/>
<evidence type="ECO:0000313" key="2">
    <source>
        <dbReference type="Proteomes" id="UP000789508"/>
    </source>
</evidence>
<gene>
    <name evidence="1" type="ORF">ALEPTO_LOCUS8562</name>
</gene>
<organism evidence="1 2">
    <name type="scientific">Ambispora leptoticha</name>
    <dbReference type="NCBI Taxonomy" id="144679"/>
    <lineage>
        <taxon>Eukaryota</taxon>
        <taxon>Fungi</taxon>
        <taxon>Fungi incertae sedis</taxon>
        <taxon>Mucoromycota</taxon>
        <taxon>Glomeromycotina</taxon>
        <taxon>Glomeromycetes</taxon>
        <taxon>Archaeosporales</taxon>
        <taxon>Ambisporaceae</taxon>
        <taxon>Ambispora</taxon>
    </lineage>
</organism>
<accession>A0A9N9GIN6</accession>
<comment type="caution">
    <text evidence="1">The sequence shown here is derived from an EMBL/GenBank/DDBJ whole genome shotgun (WGS) entry which is preliminary data.</text>
</comment>
<dbReference type="EMBL" id="CAJVPS010005079">
    <property type="protein sequence ID" value="CAG8611081.1"/>
    <property type="molecule type" value="Genomic_DNA"/>
</dbReference>
<protein>
    <submittedName>
        <fullName evidence="1">8928_t:CDS:1</fullName>
    </submittedName>
</protein>
<reference evidence="1" key="1">
    <citation type="submission" date="2021-06" db="EMBL/GenBank/DDBJ databases">
        <authorList>
            <person name="Kallberg Y."/>
            <person name="Tangrot J."/>
            <person name="Rosling A."/>
        </authorList>
    </citation>
    <scope>NUCLEOTIDE SEQUENCE</scope>
    <source>
        <strain evidence="1">FL130A</strain>
    </source>
</reference>
<dbReference type="Proteomes" id="UP000789508">
    <property type="component" value="Unassembled WGS sequence"/>
</dbReference>
<keyword evidence="2" id="KW-1185">Reference proteome</keyword>
<evidence type="ECO:0000313" key="1">
    <source>
        <dbReference type="EMBL" id="CAG8611081.1"/>
    </source>
</evidence>